<dbReference type="InterPro" id="IPR001633">
    <property type="entry name" value="EAL_dom"/>
</dbReference>
<protein>
    <submittedName>
        <fullName evidence="2">HDOD domain-containing protein</fullName>
    </submittedName>
</protein>
<dbReference type="EMBL" id="JAKGAS010000005">
    <property type="protein sequence ID" value="MCF2948782.1"/>
    <property type="molecule type" value="Genomic_DNA"/>
</dbReference>
<evidence type="ECO:0000313" key="2">
    <source>
        <dbReference type="EMBL" id="MCF2948782.1"/>
    </source>
</evidence>
<dbReference type="RefSeq" id="WP_235312786.1">
    <property type="nucleotide sequence ID" value="NZ_JAKGAS010000005.1"/>
</dbReference>
<gene>
    <name evidence="2" type="ORF">L0668_11740</name>
</gene>
<evidence type="ECO:0000259" key="1">
    <source>
        <dbReference type="PROSITE" id="PS51833"/>
    </source>
</evidence>
<sequence>MSHKKAPIDCSPIALLQKEVLLARQPILNEKHNIYGYEALYRGCLFDINNTDDGMGATGELLNNICACVLDVEVNDNLPVFINVDEKFINSPGFFPVQSDKIILEILESVPATTSVLNNIVALKKQGFGFALDDYIFEPEREPFLNLVSIVKVDVLACTPEELKKGVQNLAKYSVTLLAEKVESNEMFDLCRALGFTLFQGYYLERPRLIHGTKISASQQITLQLLSELTKPNISNQQIAEAILRDPRLAMKMILLVNSSLFSFIRKVSDVREAVIMLGVEAVKRWAIILLLVSESESPVEIFRTLLSRAKTLELCVMDTNLKNDGEYFSLGLFSGIDAVLGLNMQQVTEILPLSNELKDALCERRGPMGELLSNLIRFEKNQRPKSENESFKLLNSAYWQGLKWADELMGGIIQ</sequence>
<dbReference type="Pfam" id="PF08668">
    <property type="entry name" value="HDOD"/>
    <property type="match status" value="1"/>
</dbReference>
<comment type="caution">
    <text evidence="2">The sequence shown here is derived from an EMBL/GenBank/DDBJ whole genome shotgun (WGS) entry which is preliminary data.</text>
</comment>
<reference evidence="2 3" key="1">
    <citation type="submission" date="2022-01" db="EMBL/GenBank/DDBJ databases">
        <title>Paraglaciecola sp. G1-23.</title>
        <authorList>
            <person name="Jin M.S."/>
            <person name="Han D.M."/>
            <person name="Kim H.M."/>
            <person name="Jeon C.O."/>
        </authorList>
    </citation>
    <scope>NUCLEOTIDE SEQUENCE [LARGE SCALE GENOMIC DNA]</scope>
    <source>
        <strain evidence="2 3">G1-23</strain>
    </source>
</reference>
<dbReference type="Pfam" id="PF00563">
    <property type="entry name" value="EAL"/>
    <property type="match status" value="1"/>
</dbReference>
<name>A0ABS9D8R9_9ALTE</name>
<proteinExistence type="predicted"/>
<dbReference type="Proteomes" id="UP001521137">
    <property type="component" value="Unassembled WGS sequence"/>
</dbReference>
<dbReference type="SUPFAM" id="SSF141868">
    <property type="entry name" value="EAL domain-like"/>
    <property type="match status" value="1"/>
</dbReference>
<dbReference type="SUPFAM" id="SSF109604">
    <property type="entry name" value="HD-domain/PDEase-like"/>
    <property type="match status" value="1"/>
</dbReference>
<organism evidence="2 3">
    <name type="scientific">Paraglaciecola algarum</name>
    <dbReference type="NCBI Taxonomy" id="3050085"/>
    <lineage>
        <taxon>Bacteria</taxon>
        <taxon>Pseudomonadati</taxon>
        <taxon>Pseudomonadota</taxon>
        <taxon>Gammaproteobacteria</taxon>
        <taxon>Alteromonadales</taxon>
        <taxon>Alteromonadaceae</taxon>
        <taxon>Paraglaciecola</taxon>
    </lineage>
</organism>
<dbReference type="Gene3D" id="3.20.20.450">
    <property type="entry name" value="EAL domain"/>
    <property type="match status" value="1"/>
</dbReference>
<keyword evidence="3" id="KW-1185">Reference proteome</keyword>
<dbReference type="PANTHER" id="PTHR33525">
    <property type="match status" value="1"/>
</dbReference>
<dbReference type="InterPro" id="IPR035919">
    <property type="entry name" value="EAL_sf"/>
</dbReference>
<feature type="domain" description="HDOD" evidence="1">
    <location>
        <begin position="215"/>
        <end position="400"/>
    </location>
</feature>
<dbReference type="Gene3D" id="1.10.3210.10">
    <property type="entry name" value="Hypothetical protein af1432"/>
    <property type="match status" value="1"/>
</dbReference>
<dbReference type="InterPro" id="IPR014408">
    <property type="entry name" value="dGMP_Pdiesterase_EAL/HD-GYP"/>
</dbReference>
<accession>A0ABS9D8R9</accession>
<evidence type="ECO:0000313" key="3">
    <source>
        <dbReference type="Proteomes" id="UP001521137"/>
    </source>
</evidence>
<dbReference type="PANTHER" id="PTHR33525:SF4">
    <property type="entry name" value="CYCLIC DI-GMP PHOSPHODIESTERASE CDGJ"/>
    <property type="match status" value="1"/>
</dbReference>
<dbReference type="PIRSF" id="PIRSF003180">
    <property type="entry name" value="DiGMPpdiest_YuxH"/>
    <property type="match status" value="1"/>
</dbReference>
<dbReference type="SMART" id="SM00052">
    <property type="entry name" value="EAL"/>
    <property type="match status" value="1"/>
</dbReference>
<dbReference type="InterPro" id="IPR052340">
    <property type="entry name" value="RNase_Y/CdgJ"/>
</dbReference>
<dbReference type="PROSITE" id="PS51833">
    <property type="entry name" value="HDOD"/>
    <property type="match status" value="1"/>
</dbReference>
<dbReference type="InterPro" id="IPR013976">
    <property type="entry name" value="HDOD"/>
</dbReference>